<sequence length="277" mass="30803">MYAQHWGLVDIPFQSTIDQRWFYEGPSHEEAVARLLFIVEQHRRLGVLVGEAGTGKSMLLSVLKRAVQRAQGQVVNVNVAGRSGEEVVWELAAGLRLSPRPDDPPRTLWRKIEEVLLGNQLAHVQTVLVFDHFEWADRECQKAIARLVHLNTQTPTWTTIVVAVREKALQESCDLFRHLIDLTIEAPPFSNDESRDYVISLLSRAGRRDPLFTDSALDRLHALSGGVPRELNRLCDMSLLAAMSAGAVAVTADIVGSFAAEESGDKSFDRQSILSNA</sequence>
<dbReference type="EMBL" id="CP036276">
    <property type="protein sequence ID" value="QDU47647.1"/>
    <property type="molecule type" value="Genomic_DNA"/>
</dbReference>
<dbReference type="InterPro" id="IPR049945">
    <property type="entry name" value="AAA_22"/>
</dbReference>
<dbReference type="Pfam" id="PF13401">
    <property type="entry name" value="AAA_22"/>
    <property type="match status" value="1"/>
</dbReference>
<name>A0A517ZYT2_9PLAN</name>
<accession>A0A517ZYT2</accession>
<evidence type="ECO:0000313" key="3">
    <source>
        <dbReference type="Proteomes" id="UP000319383"/>
    </source>
</evidence>
<feature type="domain" description="ORC1/DEAH AAA+ ATPase" evidence="1">
    <location>
        <begin position="41"/>
        <end position="150"/>
    </location>
</feature>
<dbReference type="RefSeq" id="WP_145380439.1">
    <property type="nucleotide sequence ID" value="NZ_CP036270.1"/>
</dbReference>
<dbReference type="Gene3D" id="3.40.50.300">
    <property type="entry name" value="P-loop containing nucleotide triphosphate hydrolases"/>
    <property type="match status" value="1"/>
</dbReference>
<dbReference type="KEGG" id="sdyn:Mal52_61820"/>
<protein>
    <recommendedName>
        <fullName evidence="1">ORC1/DEAH AAA+ ATPase domain-containing protein</fullName>
    </recommendedName>
</protein>
<dbReference type="OrthoDB" id="212294at2"/>
<proteinExistence type="predicted"/>
<dbReference type="SUPFAM" id="SSF52540">
    <property type="entry name" value="P-loop containing nucleoside triphosphate hydrolases"/>
    <property type="match status" value="1"/>
</dbReference>
<organism evidence="2 3">
    <name type="scientific">Symmachiella dynata</name>
    <dbReference type="NCBI Taxonomy" id="2527995"/>
    <lineage>
        <taxon>Bacteria</taxon>
        <taxon>Pseudomonadati</taxon>
        <taxon>Planctomycetota</taxon>
        <taxon>Planctomycetia</taxon>
        <taxon>Planctomycetales</taxon>
        <taxon>Planctomycetaceae</taxon>
        <taxon>Symmachiella</taxon>
    </lineage>
</organism>
<dbReference type="PANTHER" id="PTHR35894">
    <property type="entry name" value="GENERAL SECRETION PATHWAY PROTEIN A-RELATED"/>
    <property type="match status" value="1"/>
</dbReference>
<dbReference type="AlphaFoldDB" id="A0A517ZYT2"/>
<dbReference type="Proteomes" id="UP000319383">
    <property type="component" value="Chromosome"/>
</dbReference>
<gene>
    <name evidence="2" type="ORF">Mal52_61820</name>
</gene>
<dbReference type="InterPro" id="IPR027417">
    <property type="entry name" value="P-loop_NTPase"/>
</dbReference>
<dbReference type="InterPro" id="IPR052026">
    <property type="entry name" value="ExeA_AAA_ATPase_DNA-bind"/>
</dbReference>
<dbReference type="PANTHER" id="PTHR35894:SF1">
    <property type="entry name" value="PHOSPHORIBULOKINASE _ URIDINE KINASE FAMILY"/>
    <property type="match status" value="1"/>
</dbReference>
<dbReference type="GO" id="GO:0016887">
    <property type="term" value="F:ATP hydrolysis activity"/>
    <property type="evidence" value="ECO:0007669"/>
    <property type="project" value="InterPro"/>
</dbReference>
<evidence type="ECO:0000313" key="2">
    <source>
        <dbReference type="EMBL" id="QDU47647.1"/>
    </source>
</evidence>
<evidence type="ECO:0000259" key="1">
    <source>
        <dbReference type="Pfam" id="PF13401"/>
    </source>
</evidence>
<reference evidence="2 3" key="1">
    <citation type="submission" date="2019-02" db="EMBL/GenBank/DDBJ databases">
        <title>Deep-cultivation of Planctomycetes and their phenomic and genomic characterization uncovers novel biology.</title>
        <authorList>
            <person name="Wiegand S."/>
            <person name="Jogler M."/>
            <person name="Boedeker C."/>
            <person name="Pinto D."/>
            <person name="Vollmers J."/>
            <person name="Rivas-Marin E."/>
            <person name="Kohn T."/>
            <person name="Peeters S.H."/>
            <person name="Heuer A."/>
            <person name="Rast P."/>
            <person name="Oberbeckmann S."/>
            <person name="Bunk B."/>
            <person name="Jeske O."/>
            <person name="Meyerdierks A."/>
            <person name="Storesund J.E."/>
            <person name="Kallscheuer N."/>
            <person name="Luecker S."/>
            <person name="Lage O.M."/>
            <person name="Pohl T."/>
            <person name="Merkel B.J."/>
            <person name="Hornburger P."/>
            <person name="Mueller R.-W."/>
            <person name="Bruemmer F."/>
            <person name="Labrenz M."/>
            <person name="Spormann A.M."/>
            <person name="Op den Camp H."/>
            <person name="Overmann J."/>
            <person name="Amann R."/>
            <person name="Jetten M.S.M."/>
            <person name="Mascher T."/>
            <person name="Medema M.H."/>
            <person name="Devos D.P."/>
            <person name="Kaster A.-K."/>
            <person name="Ovreas L."/>
            <person name="Rohde M."/>
            <person name="Galperin M.Y."/>
            <person name="Jogler C."/>
        </authorList>
    </citation>
    <scope>NUCLEOTIDE SEQUENCE [LARGE SCALE GENOMIC DNA]</scope>
    <source>
        <strain evidence="2 3">Mal52</strain>
    </source>
</reference>
<keyword evidence="3" id="KW-1185">Reference proteome</keyword>